<accession>A0A0E0MXA0</accession>
<evidence type="ECO:0000313" key="3">
    <source>
        <dbReference type="Proteomes" id="UP000008022"/>
    </source>
</evidence>
<evidence type="ECO:0000256" key="1">
    <source>
        <dbReference type="SAM" id="MobiDB-lite"/>
    </source>
</evidence>
<reference evidence="3" key="1">
    <citation type="submission" date="2013-06" db="EMBL/GenBank/DDBJ databases">
        <authorList>
            <person name="Zhao Q."/>
        </authorList>
    </citation>
    <scope>NUCLEOTIDE SEQUENCE</scope>
    <source>
        <strain evidence="3">cv. W1943</strain>
    </source>
</reference>
<dbReference type="OMA" id="MAMEVMS"/>
<dbReference type="Gramene" id="ORUFI01G19910.1">
    <property type="protein sequence ID" value="ORUFI01G19910.1"/>
    <property type="gene ID" value="ORUFI01G19910"/>
</dbReference>
<dbReference type="AlphaFoldDB" id="A0A0E0MXA0"/>
<dbReference type="Proteomes" id="UP000008022">
    <property type="component" value="Unassembled WGS sequence"/>
</dbReference>
<dbReference type="HOGENOM" id="CLU_1743448_0_0_1"/>
<keyword evidence="3" id="KW-1185">Reference proteome</keyword>
<dbReference type="EnsemblPlants" id="ORUFI01G19910.1">
    <property type="protein sequence ID" value="ORUFI01G19910.1"/>
    <property type="gene ID" value="ORUFI01G19910"/>
</dbReference>
<organism evidence="2 3">
    <name type="scientific">Oryza rufipogon</name>
    <name type="common">Brownbeard rice</name>
    <name type="synonym">Asian wild rice</name>
    <dbReference type="NCBI Taxonomy" id="4529"/>
    <lineage>
        <taxon>Eukaryota</taxon>
        <taxon>Viridiplantae</taxon>
        <taxon>Streptophyta</taxon>
        <taxon>Embryophyta</taxon>
        <taxon>Tracheophyta</taxon>
        <taxon>Spermatophyta</taxon>
        <taxon>Magnoliopsida</taxon>
        <taxon>Liliopsida</taxon>
        <taxon>Poales</taxon>
        <taxon>Poaceae</taxon>
        <taxon>BOP clade</taxon>
        <taxon>Oryzoideae</taxon>
        <taxon>Oryzeae</taxon>
        <taxon>Oryzinae</taxon>
        <taxon>Oryza</taxon>
    </lineage>
</organism>
<protein>
    <submittedName>
        <fullName evidence="2">Uncharacterized protein</fullName>
    </submittedName>
</protein>
<name>A0A0E0MXA0_ORYRU</name>
<sequence length="157" mass="16790">MWKATRPPSPASPSLVLRPPAKPRGRKDDGGGASFLSPRRGRGAARNRPDLCRLAGSSEEEVGGGAVPGGVTAGEVRLRDGWIWPDDDRGWWEHPWIRRPVLWATEAAVGGDGATARRPAEAHATGAEAHATDAKASETAMAMEVMSVEAETCQRRF</sequence>
<feature type="region of interest" description="Disordered" evidence="1">
    <location>
        <begin position="1"/>
        <end position="68"/>
    </location>
</feature>
<reference evidence="2" key="2">
    <citation type="submission" date="2015-06" db="UniProtKB">
        <authorList>
            <consortium name="EnsemblPlants"/>
        </authorList>
    </citation>
    <scope>IDENTIFICATION</scope>
</reference>
<proteinExistence type="predicted"/>
<evidence type="ECO:0000313" key="2">
    <source>
        <dbReference type="EnsemblPlants" id="ORUFI01G19910.1"/>
    </source>
</evidence>